<evidence type="ECO:0000313" key="3">
    <source>
        <dbReference type="EMBL" id="KAF6506615.1"/>
    </source>
</evidence>
<protein>
    <submittedName>
        <fullName evidence="3">MORN repeat containing 1</fullName>
    </submittedName>
</protein>
<sequence length="542" mass="58578">MAASSQRNPSAHLQRRDLPGRPPQDGYGVYIYPNSFFRYEGEWKGGKTHGRGKLLFKDGSYYEGEFVHGEITGEGRRLWAASGNTYSGQFVLGEPQGHGVLQYRAGGRYEGAFHHGMREGHGCLVDQDGQVYQGWFHGDKRHGHGQMAFQNGDKYHGDWVRDQRQGHGVLQGADGSTYEGQWHSNVFSGLGTMAHCSGVVYRGMWINGHPVAQATRMVVLGPEVMHVAHGSSFTLSIELQQDDGKVAESEDGRLLSISAGVRHVQLAAHSEVSFFRVDQGSREAPIQTPFGFECITYPLLGPTSGSPEPRAAPDSADTDSPPPKGDREVAPASDTLCGQGDAASDLPAGGRALPHPENCRVERGRAQFVDLCLGPPPPGYHPVPFLDGRHKASRRPRGGLGPGRRMPTMPGPAAGSRPDEAAEAEPVTAAFPAFQTAYRLQRGKVLLLPARIPSRAPPTAPPSPTTPLSPHGPYPRPSSCLAPPRARPQLFLGPPIAPWLRPPPPPPPPTGGRGLQNKPGDQVLKSLVIFRKRFRGNELFSS</sequence>
<feature type="region of interest" description="Disordered" evidence="2">
    <location>
        <begin position="1"/>
        <end position="25"/>
    </location>
</feature>
<evidence type="ECO:0000256" key="2">
    <source>
        <dbReference type="SAM" id="MobiDB-lite"/>
    </source>
</evidence>
<evidence type="ECO:0000313" key="4">
    <source>
        <dbReference type="Proteomes" id="UP000593571"/>
    </source>
</evidence>
<dbReference type="AlphaFoldDB" id="A0A7J8KCL7"/>
<comment type="caution">
    <text evidence="3">The sequence shown here is derived from an EMBL/GenBank/DDBJ whole genome shotgun (WGS) entry which is preliminary data.</text>
</comment>
<feature type="compositionally biased region" description="Pro residues" evidence="2">
    <location>
        <begin position="495"/>
        <end position="510"/>
    </location>
</feature>
<feature type="region of interest" description="Disordered" evidence="2">
    <location>
        <begin position="302"/>
        <end position="357"/>
    </location>
</feature>
<feature type="compositionally biased region" description="Pro residues" evidence="2">
    <location>
        <begin position="455"/>
        <end position="476"/>
    </location>
</feature>
<keyword evidence="4" id="KW-1185">Reference proteome</keyword>
<dbReference type="Gene3D" id="2.20.110.10">
    <property type="entry name" value="Histone H3 K4-specific methyltransferase SET7/9 N-terminal domain"/>
    <property type="match status" value="3"/>
</dbReference>
<evidence type="ECO:0000256" key="1">
    <source>
        <dbReference type="ARBA" id="ARBA00022737"/>
    </source>
</evidence>
<dbReference type="PANTHER" id="PTHR23084">
    <property type="entry name" value="PHOSPHATIDYLINOSITOL-4-PHOSPHATE 5-KINASE RELATED"/>
    <property type="match status" value="1"/>
</dbReference>
<dbReference type="EMBL" id="JACASE010000001">
    <property type="protein sequence ID" value="KAF6506615.1"/>
    <property type="molecule type" value="Genomic_DNA"/>
</dbReference>
<feature type="region of interest" description="Disordered" evidence="2">
    <location>
        <begin position="452"/>
        <end position="522"/>
    </location>
</feature>
<keyword evidence="1" id="KW-0677">Repeat</keyword>
<gene>
    <name evidence="3" type="ORF">HJG63_013451</name>
</gene>
<dbReference type="Proteomes" id="UP000593571">
    <property type="component" value="Unassembled WGS sequence"/>
</dbReference>
<organism evidence="3 4">
    <name type="scientific">Rousettus aegyptiacus</name>
    <name type="common">Egyptian fruit bat</name>
    <name type="synonym">Pteropus aegyptiacus</name>
    <dbReference type="NCBI Taxonomy" id="9407"/>
    <lineage>
        <taxon>Eukaryota</taxon>
        <taxon>Metazoa</taxon>
        <taxon>Chordata</taxon>
        <taxon>Craniata</taxon>
        <taxon>Vertebrata</taxon>
        <taxon>Euteleostomi</taxon>
        <taxon>Mammalia</taxon>
        <taxon>Eutheria</taxon>
        <taxon>Laurasiatheria</taxon>
        <taxon>Chiroptera</taxon>
        <taxon>Yinpterochiroptera</taxon>
        <taxon>Pteropodoidea</taxon>
        <taxon>Pteropodidae</taxon>
        <taxon>Rousettinae</taxon>
        <taxon>Rousettus</taxon>
    </lineage>
</organism>
<dbReference type="PANTHER" id="PTHR23084:SF263">
    <property type="entry name" value="MORN REPEAT-CONTAINING PROTEIN 1"/>
    <property type="match status" value="1"/>
</dbReference>
<feature type="compositionally biased region" description="Polar residues" evidence="2">
    <location>
        <begin position="1"/>
        <end position="11"/>
    </location>
</feature>
<dbReference type="SMART" id="SM00698">
    <property type="entry name" value="MORN"/>
    <property type="match status" value="7"/>
</dbReference>
<feature type="compositionally biased region" description="Low complexity" evidence="2">
    <location>
        <begin position="403"/>
        <end position="412"/>
    </location>
</feature>
<feature type="region of interest" description="Disordered" evidence="2">
    <location>
        <begin position="383"/>
        <end position="419"/>
    </location>
</feature>
<proteinExistence type="predicted"/>
<name>A0A7J8KCL7_ROUAE</name>
<dbReference type="InterPro" id="IPR003409">
    <property type="entry name" value="MORN"/>
</dbReference>
<accession>A0A7J8KCL7</accession>
<dbReference type="Pfam" id="PF02493">
    <property type="entry name" value="MORN"/>
    <property type="match status" value="8"/>
</dbReference>
<dbReference type="SUPFAM" id="SSF82185">
    <property type="entry name" value="Histone H3 K4-specific methyltransferase SET7/9 N-terminal domain"/>
    <property type="match status" value="2"/>
</dbReference>
<reference evidence="3 4" key="1">
    <citation type="journal article" date="2020" name="Nature">
        <title>Six reference-quality genomes reveal evolution of bat adaptations.</title>
        <authorList>
            <person name="Jebb D."/>
            <person name="Huang Z."/>
            <person name="Pippel M."/>
            <person name="Hughes G.M."/>
            <person name="Lavrichenko K."/>
            <person name="Devanna P."/>
            <person name="Winkler S."/>
            <person name="Jermiin L.S."/>
            <person name="Skirmuntt E.C."/>
            <person name="Katzourakis A."/>
            <person name="Burkitt-Gray L."/>
            <person name="Ray D.A."/>
            <person name="Sullivan K.A.M."/>
            <person name="Roscito J.G."/>
            <person name="Kirilenko B.M."/>
            <person name="Davalos L.M."/>
            <person name="Corthals A.P."/>
            <person name="Power M.L."/>
            <person name="Jones G."/>
            <person name="Ransome R.D."/>
            <person name="Dechmann D.K.N."/>
            <person name="Locatelli A.G."/>
            <person name="Puechmaille S.J."/>
            <person name="Fedrigo O."/>
            <person name="Jarvis E.D."/>
            <person name="Hiller M."/>
            <person name="Vernes S.C."/>
            <person name="Myers E.W."/>
            <person name="Teeling E.C."/>
        </authorList>
    </citation>
    <scope>NUCLEOTIDE SEQUENCE [LARGE SCALE GENOMIC DNA]</scope>
    <source>
        <strain evidence="3">MRouAeg1</strain>
        <tissue evidence="3">Muscle</tissue>
    </source>
</reference>